<evidence type="ECO:0000313" key="2">
    <source>
        <dbReference type="EMBL" id="GIG21779.1"/>
    </source>
</evidence>
<proteinExistence type="predicted"/>
<dbReference type="InterPro" id="IPR007484">
    <property type="entry name" value="Peptidase_M28"/>
</dbReference>
<dbReference type="Proteomes" id="UP000632740">
    <property type="component" value="Unassembled WGS sequence"/>
</dbReference>
<evidence type="ECO:0000259" key="1">
    <source>
        <dbReference type="Pfam" id="PF04389"/>
    </source>
</evidence>
<dbReference type="SUPFAM" id="SSF53187">
    <property type="entry name" value="Zn-dependent exopeptidases"/>
    <property type="match status" value="1"/>
</dbReference>
<evidence type="ECO:0000313" key="3">
    <source>
        <dbReference type="Proteomes" id="UP000632740"/>
    </source>
</evidence>
<dbReference type="AlphaFoldDB" id="A0A919P6A5"/>
<reference evidence="2" key="1">
    <citation type="submission" date="2021-01" db="EMBL/GenBank/DDBJ databases">
        <title>Whole genome shotgun sequence of Cellulomonas chitinilytica NBRC 110799.</title>
        <authorList>
            <person name="Komaki H."/>
            <person name="Tamura T."/>
        </authorList>
    </citation>
    <scope>NUCLEOTIDE SEQUENCE</scope>
    <source>
        <strain evidence="2">NBRC 110799</strain>
    </source>
</reference>
<protein>
    <recommendedName>
        <fullName evidence="1">Peptidase M28 domain-containing protein</fullName>
    </recommendedName>
</protein>
<dbReference type="GO" id="GO:0008235">
    <property type="term" value="F:metalloexopeptidase activity"/>
    <property type="evidence" value="ECO:0007669"/>
    <property type="project" value="InterPro"/>
</dbReference>
<dbReference type="GO" id="GO:0006508">
    <property type="term" value="P:proteolysis"/>
    <property type="evidence" value="ECO:0007669"/>
    <property type="project" value="InterPro"/>
</dbReference>
<accession>A0A919P6A5</accession>
<dbReference type="EMBL" id="BONK01000008">
    <property type="protein sequence ID" value="GIG21779.1"/>
    <property type="molecule type" value="Genomic_DNA"/>
</dbReference>
<keyword evidence="3" id="KW-1185">Reference proteome</keyword>
<dbReference type="Gene3D" id="3.40.630.10">
    <property type="entry name" value="Zn peptidases"/>
    <property type="match status" value="1"/>
</dbReference>
<sequence>MSGVSYVVVDSPDTADLSAAGRGERGPAFRARVGGREIRWDVAPDGDAGARAPGTTRTAALRLVTQVGRAFEDAHPGVRPIVAHGRHLVVDGSVDLGSTDHWRVMPLPNGIAIAEPSTAAPARLDDSARALADAVDAEAFRSDVAWLAGLPTRHSLSDGFAQALDESQSRLDALGYATRREPVTVGAGGCENLVADRSGDGGGGLVVVTAHLDSVNLAGGPSAPAPGADDNGSGSAGLLELARLLATRTWQHDLRLVLFGGEEEGLFGSTQHVAALPRADRLRIRAVLNMDMIGTRNTATATVLLEGAELSSSQIAELSAAAAAVTDLAVETSLSPFASDHVPFINRRIPAVLTIEGGDSANGHIHSAADVATHVDPSFARQILRMNVVALAGWLVAVVVPGEPDPPDDC</sequence>
<feature type="domain" description="Peptidase M28" evidence="1">
    <location>
        <begin position="192"/>
        <end position="386"/>
    </location>
</feature>
<dbReference type="InterPro" id="IPR045175">
    <property type="entry name" value="M28_fam"/>
</dbReference>
<organism evidence="2 3">
    <name type="scientific">Cellulomonas chitinilytica</name>
    <dbReference type="NCBI Taxonomy" id="398759"/>
    <lineage>
        <taxon>Bacteria</taxon>
        <taxon>Bacillati</taxon>
        <taxon>Actinomycetota</taxon>
        <taxon>Actinomycetes</taxon>
        <taxon>Micrococcales</taxon>
        <taxon>Cellulomonadaceae</taxon>
        <taxon>Cellulomonas</taxon>
    </lineage>
</organism>
<dbReference type="RefSeq" id="WP_203754757.1">
    <property type="nucleotide sequence ID" value="NZ_BONK01000008.1"/>
</dbReference>
<gene>
    <name evidence="2" type="ORF">Cch01nite_25030</name>
</gene>
<name>A0A919P6A5_9CELL</name>
<dbReference type="PANTHER" id="PTHR12147:SF26">
    <property type="entry name" value="PEPTIDASE M28 DOMAIN-CONTAINING PROTEIN"/>
    <property type="match status" value="1"/>
</dbReference>
<dbReference type="PANTHER" id="PTHR12147">
    <property type="entry name" value="METALLOPEPTIDASE M28 FAMILY MEMBER"/>
    <property type="match status" value="1"/>
</dbReference>
<dbReference type="Pfam" id="PF04389">
    <property type="entry name" value="Peptidase_M28"/>
    <property type="match status" value="1"/>
</dbReference>
<comment type="caution">
    <text evidence="2">The sequence shown here is derived from an EMBL/GenBank/DDBJ whole genome shotgun (WGS) entry which is preliminary data.</text>
</comment>